<organism evidence="10 11">
    <name type="scientific">Novosphingobium kalidii</name>
    <dbReference type="NCBI Taxonomy" id="3230299"/>
    <lineage>
        <taxon>Bacteria</taxon>
        <taxon>Pseudomonadati</taxon>
        <taxon>Pseudomonadota</taxon>
        <taxon>Alphaproteobacteria</taxon>
        <taxon>Sphingomonadales</taxon>
        <taxon>Sphingomonadaceae</taxon>
        <taxon>Novosphingobium</taxon>
    </lineage>
</organism>
<keyword evidence="11" id="KW-1185">Reference proteome</keyword>
<evidence type="ECO:0000313" key="11">
    <source>
        <dbReference type="Proteomes" id="UP001548713"/>
    </source>
</evidence>
<dbReference type="EMBL" id="JBEWLY010000013">
    <property type="protein sequence ID" value="MET1755635.1"/>
    <property type="molecule type" value="Genomic_DNA"/>
</dbReference>
<keyword evidence="4 8" id="KW-1133">Transmembrane helix</keyword>
<evidence type="ECO:0000256" key="7">
    <source>
        <dbReference type="ARBA" id="ARBA00023315"/>
    </source>
</evidence>
<dbReference type="CDD" id="cd07989">
    <property type="entry name" value="LPLAT_AGPAT-like"/>
    <property type="match status" value="1"/>
</dbReference>
<comment type="subcellular location">
    <subcellularLocation>
        <location evidence="1">Membrane</location>
    </subcellularLocation>
</comment>
<evidence type="ECO:0000313" key="10">
    <source>
        <dbReference type="EMBL" id="MET1755635.1"/>
    </source>
</evidence>
<dbReference type="InterPro" id="IPR002123">
    <property type="entry name" value="Plipid/glycerol_acylTrfase"/>
</dbReference>
<proteinExistence type="predicted"/>
<evidence type="ECO:0000256" key="2">
    <source>
        <dbReference type="ARBA" id="ARBA00022679"/>
    </source>
</evidence>
<dbReference type="Pfam" id="PF01553">
    <property type="entry name" value="Acyltransferase"/>
    <property type="match status" value="1"/>
</dbReference>
<accession>A0ABV2D1B5</accession>
<gene>
    <name evidence="10" type="ORF">ABVV53_09215</name>
</gene>
<evidence type="ECO:0000256" key="8">
    <source>
        <dbReference type="SAM" id="Phobius"/>
    </source>
</evidence>
<keyword evidence="5" id="KW-0443">Lipid metabolism</keyword>
<dbReference type="SMART" id="SM00563">
    <property type="entry name" value="PlsC"/>
    <property type="match status" value="1"/>
</dbReference>
<dbReference type="GO" id="GO:0016746">
    <property type="term" value="F:acyltransferase activity"/>
    <property type="evidence" value="ECO:0007669"/>
    <property type="project" value="UniProtKB-KW"/>
</dbReference>
<dbReference type="PANTHER" id="PTHR23063">
    <property type="entry name" value="PHOSPHOLIPID ACYLTRANSFERASE"/>
    <property type="match status" value="1"/>
</dbReference>
<dbReference type="Proteomes" id="UP001548713">
    <property type="component" value="Unassembled WGS sequence"/>
</dbReference>
<evidence type="ECO:0000256" key="3">
    <source>
        <dbReference type="ARBA" id="ARBA00022692"/>
    </source>
</evidence>
<evidence type="ECO:0000256" key="1">
    <source>
        <dbReference type="ARBA" id="ARBA00004370"/>
    </source>
</evidence>
<protein>
    <submittedName>
        <fullName evidence="10">Lysophospholipid acyltransferase family protein</fullName>
    </submittedName>
</protein>
<keyword evidence="6 8" id="KW-0472">Membrane</keyword>
<comment type="caution">
    <text evidence="10">The sequence shown here is derived from an EMBL/GenBank/DDBJ whole genome shotgun (WGS) entry which is preliminary data.</text>
</comment>
<keyword evidence="2" id="KW-0808">Transferase</keyword>
<evidence type="ECO:0000256" key="4">
    <source>
        <dbReference type="ARBA" id="ARBA00022989"/>
    </source>
</evidence>
<sequence>MAAPTAGRIGPVGWLRIVFRSLGGFALLLTCLLLYPLGAAWPGRRNPVPRMFLSGMLRVVGGRLTVVGECITAPSILLANHVSWLDILALARASGTAFVAHDGLAGHPVARFLCHLNRTVFIARHDRGTIPTQIAQVQAGLCESGVLTLFPEGTTGDGLHLMPFKSSLLAAIELSEENIAIRPVWVDYGPQAAKIAWFGEESGLANAKRILAQANPVTITVHLLPPIAAAQRQNRKTIAAAALGAIAKRSDQRVAL</sequence>
<keyword evidence="3 8" id="KW-0812">Transmembrane</keyword>
<evidence type="ECO:0000259" key="9">
    <source>
        <dbReference type="SMART" id="SM00563"/>
    </source>
</evidence>
<evidence type="ECO:0000256" key="6">
    <source>
        <dbReference type="ARBA" id="ARBA00023136"/>
    </source>
</evidence>
<reference evidence="10 11" key="1">
    <citation type="submission" date="2024-07" db="EMBL/GenBank/DDBJ databases">
        <title>Novosphingobium kalidii RD2P27.</title>
        <authorList>
            <person name="Sun J.-Q."/>
        </authorList>
    </citation>
    <scope>NUCLEOTIDE SEQUENCE [LARGE SCALE GENOMIC DNA]</scope>
    <source>
        <strain evidence="10 11">RD2P27</strain>
    </source>
</reference>
<evidence type="ECO:0000256" key="5">
    <source>
        <dbReference type="ARBA" id="ARBA00023098"/>
    </source>
</evidence>
<dbReference type="PANTHER" id="PTHR23063:SF52">
    <property type="entry name" value="LYSOPHOSPHATIDYLCHOLINE ACYLTRANSFERASE"/>
    <property type="match status" value="1"/>
</dbReference>
<keyword evidence="7 10" id="KW-0012">Acyltransferase</keyword>
<dbReference type="RefSeq" id="WP_353984080.1">
    <property type="nucleotide sequence ID" value="NZ_JBEWLY010000013.1"/>
</dbReference>
<feature type="domain" description="Phospholipid/glycerol acyltransferase" evidence="9">
    <location>
        <begin position="75"/>
        <end position="189"/>
    </location>
</feature>
<feature type="transmembrane region" description="Helical" evidence="8">
    <location>
        <begin position="17"/>
        <end position="41"/>
    </location>
</feature>
<name>A0ABV2D1B5_9SPHN</name>
<dbReference type="SUPFAM" id="SSF69593">
    <property type="entry name" value="Glycerol-3-phosphate (1)-acyltransferase"/>
    <property type="match status" value="1"/>
</dbReference>